<protein>
    <submittedName>
        <fullName evidence="2">Uncharacterized protein</fullName>
    </submittedName>
</protein>
<dbReference type="KEGG" id="jeo:JMA_09290"/>
<evidence type="ECO:0000256" key="1">
    <source>
        <dbReference type="SAM" id="Phobius"/>
    </source>
</evidence>
<sequence length="81" mass="9253">MKQDIQMVMGYIGYFLIGYMALRALLVQDDRVGFALLFIGMSLLMSCVQFFEKKQGNPKYSVHIKVVLSLVLILTTLPMVY</sequence>
<evidence type="ECO:0000313" key="2">
    <source>
        <dbReference type="EMBL" id="AJD90246.1"/>
    </source>
</evidence>
<dbReference type="Proteomes" id="UP000031449">
    <property type="component" value="Chromosome"/>
</dbReference>
<evidence type="ECO:0000313" key="3">
    <source>
        <dbReference type="Proteomes" id="UP000031449"/>
    </source>
</evidence>
<keyword evidence="3" id="KW-1185">Reference proteome</keyword>
<feature type="transmembrane region" description="Helical" evidence="1">
    <location>
        <begin position="63"/>
        <end position="80"/>
    </location>
</feature>
<organism evidence="2 3">
    <name type="scientific">Jeotgalibacillus malaysiensis</name>
    <dbReference type="NCBI Taxonomy" id="1508404"/>
    <lineage>
        <taxon>Bacteria</taxon>
        <taxon>Bacillati</taxon>
        <taxon>Bacillota</taxon>
        <taxon>Bacilli</taxon>
        <taxon>Bacillales</taxon>
        <taxon>Caryophanaceae</taxon>
        <taxon>Jeotgalibacillus</taxon>
    </lineage>
</organism>
<keyword evidence="1" id="KW-1133">Transmembrane helix</keyword>
<dbReference type="BioCyc" id="JESP1508404:G14D9-10161-MONOMER"/>
<dbReference type="HOGENOM" id="CLU_2569256_0_0_9"/>
<gene>
    <name evidence="2" type="ORF">JMA_09290</name>
</gene>
<feature type="transmembrane region" description="Helical" evidence="1">
    <location>
        <begin position="32"/>
        <end position="51"/>
    </location>
</feature>
<dbReference type="AlphaFoldDB" id="A0A0B5AJM0"/>
<proteinExistence type="predicted"/>
<dbReference type="OrthoDB" id="2970626at2"/>
<reference evidence="2 3" key="1">
    <citation type="submission" date="2014-08" db="EMBL/GenBank/DDBJ databases">
        <title>Complete genome of a marine bacteria Jeotgalibacillus malaysiensis.</title>
        <authorList>
            <person name="Yaakop A.S."/>
            <person name="Chan K.-G."/>
            <person name="Goh K.M."/>
        </authorList>
    </citation>
    <scope>NUCLEOTIDE SEQUENCE [LARGE SCALE GENOMIC DNA]</scope>
    <source>
        <strain evidence="2 3">D5</strain>
    </source>
</reference>
<dbReference type="EMBL" id="CP009416">
    <property type="protein sequence ID" value="AJD90246.1"/>
    <property type="molecule type" value="Genomic_DNA"/>
</dbReference>
<keyword evidence="1" id="KW-0472">Membrane</keyword>
<dbReference type="STRING" id="1508404.JMA_09290"/>
<keyword evidence="1" id="KW-0812">Transmembrane</keyword>
<name>A0A0B5AJM0_9BACL</name>
<accession>A0A0B5AJM0</accession>
<feature type="transmembrane region" description="Helical" evidence="1">
    <location>
        <begin position="7"/>
        <end position="26"/>
    </location>
</feature>